<evidence type="ECO:0000256" key="6">
    <source>
        <dbReference type="ARBA" id="ARBA00022801"/>
    </source>
</evidence>
<name>A0A5D3BY46_CUCMM</name>
<accession>A0A5D3BY46</accession>
<dbReference type="Proteomes" id="UP000321393">
    <property type="component" value="Unassembled WGS sequence"/>
</dbReference>
<feature type="domain" description="DDE Tnp4" evidence="8">
    <location>
        <begin position="72"/>
        <end position="126"/>
    </location>
</feature>
<evidence type="ECO:0000313" key="11">
    <source>
        <dbReference type="Proteomes" id="UP000321393"/>
    </source>
</evidence>
<dbReference type="AlphaFoldDB" id="A0A5D3BY46"/>
<evidence type="ECO:0000256" key="4">
    <source>
        <dbReference type="ARBA" id="ARBA00022722"/>
    </source>
</evidence>
<comment type="cofactor">
    <cofactor evidence="1">
        <name>a divalent metal cation</name>
        <dbReference type="ChEBI" id="CHEBI:60240"/>
    </cofactor>
</comment>
<dbReference type="Proteomes" id="UP000321947">
    <property type="component" value="Unassembled WGS sequence"/>
</dbReference>
<dbReference type="GO" id="GO:0005634">
    <property type="term" value="C:nucleus"/>
    <property type="evidence" value="ECO:0007669"/>
    <property type="project" value="UniProtKB-SubCell"/>
</dbReference>
<evidence type="ECO:0000256" key="5">
    <source>
        <dbReference type="ARBA" id="ARBA00022723"/>
    </source>
</evidence>
<dbReference type="STRING" id="1194695.A0A5D3BY46"/>
<evidence type="ECO:0000256" key="3">
    <source>
        <dbReference type="ARBA" id="ARBA00006958"/>
    </source>
</evidence>
<keyword evidence="7" id="KW-0539">Nucleus</keyword>
<dbReference type="OrthoDB" id="1851308at2759"/>
<evidence type="ECO:0000256" key="2">
    <source>
        <dbReference type="ARBA" id="ARBA00004123"/>
    </source>
</evidence>
<keyword evidence="6" id="KW-0378">Hydrolase</keyword>
<dbReference type="PANTHER" id="PTHR22930">
    <property type="match status" value="1"/>
</dbReference>
<sequence>MVVMFLHVLAHDVKNIVIQREFIRCETVSRHFNLVLLVVLRLHDELIKKHVLVINNCIDQHWNYFENCLGVLDVTNIKVNVPTADRPTFRTRKGEIITNVLSVCDTKGDFVYVLAGWEGSATDSWILWDALA</sequence>
<dbReference type="GO" id="GO:0004518">
    <property type="term" value="F:nuclease activity"/>
    <property type="evidence" value="ECO:0007669"/>
    <property type="project" value="UniProtKB-KW"/>
</dbReference>
<dbReference type="EMBL" id="SSTE01011134">
    <property type="protein sequence ID" value="KAA0051962.1"/>
    <property type="molecule type" value="Genomic_DNA"/>
</dbReference>
<evidence type="ECO:0000256" key="1">
    <source>
        <dbReference type="ARBA" id="ARBA00001968"/>
    </source>
</evidence>
<dbReference type="Pfam" id="PF13359">
    <property type="entry name" value="DDE_Tnp_4"/>
    <property type="match status" value="1"/>
</dbReference>
<comment type="subcellular location">
    <subcellularLocation>
        <location evidence="2">Nucleus</location>
    </subcellularLocation>
</comment>
<dbReference type="GO" id="GO:0016787">
    <property type="term" value="F:hydrolase activity"/>
    <property type="evidence" value="ECO:0007669"/>
    <property type="project" value="UniProtKB-KW"/>
</dbReference>
<comment type="similarity">
    <text evidence="3">Belongs to the HARBI1 family.</text>
</comment>
<dbReference type="InterPro" id="IPR045249">
    <property type="entry name" value="HARBI1-like"/>
</dbReference>
<evidence type="ECO:0000256" key="7">
    <source>
        <dbReference type="ARBA" id="ARBA00023242"/>
    </source>
</evidence>
<comment type="caution">
    <text evidence="10">The sequence shown here is derived from an EMBL/GenBank/DDBJ whole genome shotgun (WGS) entry which is preliminary data.</text>
</comment>
<dbReference type="EMBL" id="SSTD01014204">
    <property type="protein sequence ID" value="TYK04591.1"/>
    <property type="molecule type" value="Genomic_DNA"/>
</dbReference>
<keyword evidence="4" id="KW-0540">Nuclease</keyword>
<proteinExistence type="inferred from homology"/>
<keyword evidence="5" id="KW-0479">Metal-binding</keyword>
<evidence type="ECO:0000313" key="9">
    <source>
        <dbReference type="EMBL" id="KAA0051962.1"/>
    </source>
</evidence>
<dbReference type="PANTHER" id="PTHR22930:SF281">
    <property type="entry name" value="NUCLEASE"/>
    <property type="match status" value="1"/>
</dbReference>
<dbReference type="GO" id="GO:0046872">
    <property type="term" value="F:metal ion binding"/>
    <property type="evidence" value="ECO:0007669"/>
    <property type="project" value="UniProtKB-KW"/>
</dbReference>
<protein>
    <submittedName>
        <fullName evidence="10">Retrotransposon protein</fullName>
    </submittedName>
</protein>
<reference evidence="11 12" key="1">
    <citation type="submission" date="2019-08" db="EMBL/GenBank/DDBJ databases">
        <title>Draft genome sequences of two oriental melons (Cucumis melo L. var makuwa).</title>
        <authorList>
            <person name="Kwon S.-Y."/>
        </authorList>
    </citation>
    <scope>NUCLEOTIDE SEQUENCE [LARGE SCALE GENOMIC DNA]</scope>
    <source>
        <strain evidence="12">cv. Chang Bougi</strain>
        <strain evidence="11">cv. SW 3</strain>
        <tissue evidence="10">Leaf</tissue>
    </source>
</reference>
<organism evidence="10 12">
    <name type="scientific">Cucumis melo var. makuwa</name>
    <name type="common">Oriental melon</name>
    <dbReference type="NCBI Taxonomy" id="1194695"/>
    <lineage>
        <taxon>Eukaryota</taxon>
        <taxon>Viridiplantae</taxon>
        <taxon>Streptophyta</taxon>
        <taxon>Embryophyta</taxon>
        <taxon>Tracheophyta</taxon>
        <taxon>Spermatophyta</taxon>
        <taxon>Magnoliopsida</taxon>
        <taxon>eudicotyledons</taxon>
        <taxon>Gunneridae</taxon>
        <taxon>Pentapetalae</taxon>
        <taxon>rosids</taxon>
        <taxon>fabids</taxon>
        <taxon>Cucurbitales</taxon>
        <taxon>Cucurbitaceae</taxon>
        <taxon>Benincaseae</taxon>
        <taxon>Cucumis</taxon>
    </lineage>
</organism>
<gene>
    <name evidence="10" type="ORF">E5676_scaffold409G002280</name>
    <name evidence="9" type="ORF">E6C27_scaffold60G004420</name>
</gene>
<evidence type="ECO:0000313" key="10">
    <source>
        <dbReference type="EMBL" id="TYK04591.1"/>
    </source>
</evidence>
<dbReference type="InterPro" id="IPR027806">
    <property type="entry name" value="HARBI1_dom"/>
</dbReference>
<evidence type="ECO:0000313" key="12">
    <source>
        <dbReference type="Proteomes" id="UP000321947"/>
    </source>
</evidence>
<evidence type="ECO:0000259" key="8">
    <source>
        <dbReference type="Pfam" id="PF13359"/>
    </source>
</evidence>